<protein>
    <submittedName>
        <fullName evidence="1">Uncharacterized protein</fullName>
    </submittedName>
</protein>
<keyword evidence="2" id="KW-1185">Reference proteome</keyword>
<dbReference type="Proteomes" id="UP000724584">
    <property type="component" value="Unassembled WGS sequence"/>
</dbReference>
<reference evidence="1 2" key="1">
    <citation type="journal article" date="2021" name="Nat. Commun.">
        <title>Genetic determinants of endophytism in the Arabidopsis root mycobiome.</title>
        <authorList>
            <person name="Mesny F."/>
            <person name="Miyauchi S."/>
            <person name="Thiergart T."/>
            <person name="Pickel B."/>
            <person name="Atanasova L."/>
            <person name="Karlsson M."/>
            <person name="Huettel B."/>
            <person name="Barry K.W."/>
            <person name="Haridas S."/>
            <person name="Chen C."/>
            <person name="Bauer D."/>
            <person name="Andreopoulos W."/>
            <person name="Pangilinan J."/>
            <person name="LaButti K."/>
            <person name="Riley R."/>
            <person name="Lipzen A."/>
            <person name="Clum A."/>
            <person name="Drula E."/>
            <person name="Henrissat B."/>
            <person name="Kohler A."/>
            <person name="Grigoriev I.V."/>
            <person name="Martin F.M."/>
            <person name="Hacquard S."/>
        </authorList>
    </citation>
    <scope>NUCLEOTIDE SEQUENCE [LARGE SCALE GENOMIC DNA]</scope>
    <source>
        <strain evidence="1 2">MPI-SDFR-AT-0079</strain>
    </source>
</reference>
<evidence type="ECO:0000313" key="2">
    <source>
        <dbReference type="Proteomes" id="UP000724584"/>
    </source>
</evidence>
<accession>A0ACB7PMZ0</accession>
<sequence length="507" mass="56060">MATPGRNTDVGSPLPLRRSGRARKRRSDHSEDADYNKEPLPTSRPSTETRRNPKRRAAPEAFDVPDNLLEASLGPWKENEQAEWASWIELESDPAFFTAILGRIGVKGVKIEEVLSVDEDTLATLPSPVHGLVFLYEYVAEKSVEATETSRDVWFANQTTHNACATIALLNIIMNAEGLNLGEGLRKFKEESKDLSPPLRGNMITNSAWIRVAHNSFARRLDLLNAALSLQNDVDAEKKKKQAKAAAARQKKRNQQRAKSKAGGSSDGSAYHFIGFVPVGQEVWQLDGLTSTPVCIGEYGKDQHWTSVMRPVLKKRMMRYETERLSFSLLALCGDHLASVRQKLAANIRSLAELRAKHHHDPGWESKATQDIIHNPTDERLSSYQLDEGDMQAVPESEIKKAPSKPQESSNSGPSSSSLSTSVPSPPSSASPAINGSDRGAIDAALKLWVELGAEQKRIVEEYDKEVRLAGQESLGRTKDYTAAVHEWVGKLADHGVLKQLHREVQD</sequence>
<name>A0ACB7PMZ0_9PEZI</name>
<dbReference type="EMBL" id="JAGIZQ010000001">
    <property type="protein sequence ID" value="KAH6649606.1"/>
    <property type="molecule type" value="Genomic_DNA"/>
</dbReference>
<evidence type="ECO:0000313" key="1">
    <source>
        <dbReference type="EMBL" id="KAH6649606.1"/>
    </source>
</evidence>
<comment type="caution">
    <text evidence="1">The sequence shown here is derived from an EMBL/GenBank/DDBJ whole genome shotgun (WGS) entry which is preliminary data.</text>
</comment>
<proteinExistence type="predicted"/>
<gene>
    <name evidence="1" type="ORF">F5144DRAFT_597145</name>
</gene>
<organism evidence="1 2">
    <name type="scientific">Chaetomium tenue</name>
    <dbReference type="NCBI Taxonomy" id="1854479"/>
    <lineage>
        <taxon>Eukaryota</taxon>
        <taxon>Fungi</taxon>
        <taxon>Dikarya</taxon>
        <taxon>Ascomycota</taxon>
        <taxon>Pezizomycotina</taxon>
        <taxon>Sordariomycetes</taxon>
        <taxon>Sordariomycetidae</taxon>
        <taxon>Sordariales</taxon>
        <taxon>Chaetomiaceae</taxon>
        <taxon>Chaetomium</taxon>
    </lineage>
</organism>